<name>A0A6S7HMQ7_PARCT</name>
<keyword evidence="2" id="KW-1185">Reference proteome</keyword>
<organism evidence="1 2">
    <name type="scientific">Paramuricea clavata</name>
    <name type="common">Red gorgonian</name>
    <name type="synonym">Violescent sea-whip</name>
    <dbReference type="NCBI Taxonomy" id="317549"/>
    <lineage>
        <taxon>Eukaryota</taxon>
        <taxon>Metazoa</taxon>
        <taxon>Cnidaria</taxon>
        <taxon>Anthozoa</taxon>
        <taxon>Octocorallia</taxon>
        <taxon>Malacalcyonacea</taxon>
        <taxon>Plexauridae</taxon>
        <taxon>Paramuricea</taxon>
    </lineage>
</organism>
<protein>
    <submittedName>
        <fullName evidence="1">Uncharacterized protein</fullName>
    </submittedName>
</protein>
<dbReference type="EMBL" id="CACRXK020002849">
    <property type="protein sequence ID" value="CAB3996341.1"/>
    <property type="molecule type" value="Genomic_DNA"/>
</dbReference>
<reference evidence="1" key="1">
    <citation type="submission" date="2020-04" db="EMBL/GenBank/DDBJ databases">
        <authorList>
            <person name="Alioto T."/>
            <person name="Alioto T."/>
            <person name="Gomez Garrido J."/>
        </authorList>
    </citation>
    <scope>NUCLEOTIDE SEQUENCE</scope>
    <source>
        <strain evidence="1">A484AB</strain>
    </source>
</reference>
<accession>A0A6S7HMQ7</accession>
<sequence>MTVGDRCSVVIQLCIYFITQAFNLLTDVGIFVDSSKILPDCDETINSNFTNEAGESVRCSGSDNFTSTALENSKTDLRILQITIAAFFLLGGFLFLTQLFMYFKYFVASGSPSFEHDIDDSSFLKHFYKIHGMILALEAILHDVPLGFIVIELSALVWEQPNCWECVAIFSSDTPDEVSLSKTNLWLGIKLASLVPITFYKGMFPMFMWIGGPFCGMDCYICRVCTVIPCGFLATVLLMTPLCGAILNRLVPIASGIDEGIANTVWSIGLIFWAITILVVTFLCKLTKSAYCDFVLLGKLTGCVEHKHFHHHVEKLDYLCFLAEGYDFIINGINNVPFVDKAIQFNSTQATPVSTHLESKHLTKPPPIHRTASTVSFLKEIRICRTNLSSLTRSY</sequence>
<dbReference type="OrthoDB" id="6018356at2759"/>
<proteinExistence type="predicted"/>
<gene>
    <name evidence="1" type="ORF">PACLA_8A061110</name>
</gene>
<dbReference type="AlphaFoldDB" id="A0A6S7HMQ7"/>
<dbReference type="Proteomes" id="UP001152795">
    <property type="component" value="Unassembled WGS sequence"/>
</dbReference>
<comment type="caution">
    <text evidence="1">The sequence shown here is derived from an EMBL/GenBank/DDBJ whole genome shotgun (WGS) entry which is preliminary data.</text>
</comment>
<evidence type="ECO:0000313" key="2">
    <source>
        <dbReference type="Proteomes" id="UP001152795"/>
    </source>
</evidence>
<evidence type="ECO:0000313" key="1">
    <source>
        <dbReference type="EMBL" id="CAB3996341.1"/>
    </source>
</evidence>